<name>A0A9K3EJ43_HELAN</name>
<dbReference type="AlphaFoldDB" id="A0A9K3EJ43"/>
<evidence type="ECO:0000313" key="2">
    <source>
        <dbReference type="Proteomes" id="UP000215914"/>
    </source>
</evidence>
<keyword evidence="2" id="KW-1185">Reference proteome</keyword>
<accession>A0A9K3EJ43</accession>
<dbReference type="Proteomes" id="UP000215914">
    <property type="component" value="Unassembled WGS sequence"/>
</dbReference>
<reference evidence="1" key="1">
    <citation type="journal article" date="2017" name="Nature">
        <title>The sunflower genome provides insights into oil metabolism, flowering and Asterid evolution.</title>
        <authorList>
            <person name="Badouin H."/>
            <person name="Gouzy J."/>
            <person name="Grassa C.J."/>
            <person name="Murat F."/>
            <person name="Staton S.E."/>
            <person name="Cottret L."/>
            <person name="Lelandais-Briere C."/>
            <person name="Owens G.L."/>
            <person name="Carrere S."/>
            <person name="Mayjonade B."/>
            <person name="Legrand L."/>
            <person name="Gill N."/>
            <person name="Kane N.C."/>
            <person name="Bowers J.E."/>
            <person name="Hubner S."/>
            <person name="Bellec A."/>
            <person name="Berard A."/>
            <person name="Berges H."/>
            <person name="Blanchet N."/>
            <person name="Boniface M.C."/>
            <person name="Brunel D."/>
            <person name="Catrice O."/>
            <person name="Chaidir N."/>
            <person name="Claudel C."/>
            <person name="Donnadieu C."/>
            <person name="Faraut T."/>
            <person name="Fievet G."/>
            <person name="Helmstetter N."/>
            <person name="King M."/>
            <person name="Knapp S.J."/>
            <person name="Lai Z."/>
            <person name="Le Paslier M.C."/>
            <person name="Lippi Y."/>
            <person name="Lorenzon L."/>
            <person name="Mandel J.R."/>
            <person name="Marage G."/>
            <person name="Marchand G."/>
            <person name="Marquand E."/>
            <person name="Bret-Mestries E."/>
            <person name="Morien E."/>
            <person name="Nambeesan S."/>
            <person name="Nguyen T."/>
            <person name="Pegot-Espagnet P."/>
            <person name="Pouilly N."/>
            <person name="Raftis F."/>
            <person name="Sallet E."/>
            <person name="Schiex T."/>
            <person name="Thomas J."/>
            <person name="Vandecasteele C."/>
            <person name="Vares D."/>
            <person name="Vear F."/>
            <person name="Vautrin S."/>
            <person name="Crespi M."/>
            <person name="Mangin B."/>
            <person name="Burke J.M."/>
            <person name="Salse J."/>
            <person name="Munos S."/>
            <person name="Vincourt P."/>
            <person name="Rieseberg L.H."/>
            <person name="Langlade N.B."/>
        </authorList>
    </citation>
    <scope>NUCLEOTIDE SEQUENCE</scope>
    <source>
        <tissue evidence="1">Leaves</tissue>
    </source>
</reference>
<reference evidence="1" key="2">
    <citation type="submission" date="2020-06" db="EMBL/GenBank/DDBJ databases">
        <title>Helianthus annuus Genome sequencing and assembly Release 2.</title>
        <authorList>
            <person name="Gouzy J."/>
            <person name="Langlade N."/>
            <person name="Munos S."/>
        </authorList>
    </citation>
    <scope>NUCLEOTIDE SEQUENCE</scope>
    <source>
        <tissue evidence="1">Leaves</tissue>
    </source>
</reference>
<protein>
    <submittedName>
        <fullName evidence="1">Uncharacterized protein</fullName>
    </submittedName>
</protein>
<dbReference type="EMBL" id="MNCJ02000328">
    <property type="protein sequence ID" value="KAF5774140.1"/>
    <property type="molecule type" value="Genomic_DNA"/>
</dbReference>
<gene>
    <name evidence="1" type="ORF">HanXRQr2_Chr13g0596851</name>
</gene>
<dbReference type="Gramene" id="mRNA:HanXRQr2_Chr13g0596851">
    <property type="protein sequence ID" value="mRNA:HanXRQr2_Chr13g0596851"/>
    <property type="gene ID" value="HanXRQr2_Chr13g0596851"/>
</dbReference>
<evidence type="ECO:0000313" key="1">
    <source>
        <dbReference type="EMBL" id="KAF5774140.1"/>
    </source>
</evidence>
<proteinExistence type="predicted"/>
<organism evidence="1 2">
    <name type="scientific">Helianthus annuus</name>
    <name type="common">Common sunflower</name>
    <dbReference type="NCBI Taxonomy" id="4232"/>
    <lineage>
        <taxon>Eukaryota</taxon>
        <taxon>Viridiplantae</taxon>
        <taxon>Streptophyta</taxon>
        <taxon>Embryophyta</taxon>
        <taxon>Tracheophyta</taxon>
        <taxon>Spermatophyta</taxon>
        <taxon>Magnoliopsida</taxon>
        <taxon>eudicotyledons</taxon>
        <taxon>Gunneridae</taxon>
        <taxon>Pentapetalae</taxon>
        <taxon>asterids</taxon>
        <taxon>campanulids</taxon>
        <taxon>Asterales</taxon>
        <taxon>Asteraceae</taxon>
        <taxon>Asteroideae</taxon>
        <taxon>Heliantheae alliance</taxon>
        <taxon>Heliantheae</taxon>
        <taxon>Helianthus</taxon>
    </lineage>
</organism>
<sequence>MMKMEIQQTGYQTPAYLHRQNPKCCYRIRLIYRRHHQPWYFTCESVSGVHV</sequence>
<comment type="caution">
    <text evidence="1">The sequence shown here is derived from an EMBL/GenBank/DDBJ whole genome shotgun (WGS) entry which is preliminary data.</text>
</comment>